<accession>A0A0A8PHK7</accession>
<sequence length="163" mass="17606">MSVSTPGTGLEVFSVVVDTDGSIAQMEDDDQYHTIAPDFAVLFDDLDQQFTQRGVTKIPVVTGFGDGMAAPRPRPIMVATTGALVSPDDPDAFMDAFGANEAYDGEYHDVTLAQVGTLVNDLNLAEASHAADQRVHWVPGFILITPDRKLVDLAYALHKGWIK</sequence>
<dbReference type="RefSeq" id="WP_013162052.1">
    <property type="nucleotide sequence ID" value="NZ_CCYN01000040.1"/>
</dbReference>
<proteinExistence type="predicted"/>
<protein>
    <submittedName>
        <fullName evidence="1">Uncharacterized protein</fullName>
    </submittedName>
</protein>
<evidence type="ECO:0000313" key="2">
    <source>
        <dbReference type="Proteomes" id="UP000250080"/>
    </source>
</evidence>
<evidence type="ECO:0000313" key="1">
    <source>
        <dbReference type="EMBL" id="SCQ74293.1"/>
    </source>
</evidence>
<dbReference type="AlphaFoldDB" id="A0A0A8PHK7"/>
<dbReference type="Proteomes" id="UP000250080">
    <property type="component" value="Chromosome I"/>
</dbReference>
<dbReference type="EMBL" id="LT618793">
    <property type="protein sequence ID" value="SCQ74293.1"/>
    <property type="molecule type" value="Genomic_DNA"/>
</dbReference>
<reference evidence="1 2" key="1">
    <citation type="submission" date="2016-09" db="EMBL/GenBank/DDBJ databases">
        <authorList>
            <person name="Laine KS P."/>
        </authorList>
    </citation>
    <scope>NUCLEOTIDE SEQUENCE [LARGE SCALE GENOMIC DNA]</scope>
    <source>
        <strain evidence="1">PFRJS-23</strain>
    </source>
</reference>
<organism evidence="1 2">
    <name type="scientific">Propionibacterium freudenreichii</name>
    <dbReference type="NCBI Taxonomy" id="1744"/>
    <lineage>
        <taxon>Bacteria</taxon>
        <taxon>Bacillati</taxon>
        <taxon>Actinomycetota</taxon>
        <taxon>Actinomycetes</taxon>
        <taxon>Propionibacteriales</taxon>
        <taxon>Propionibacteriaceae</taxon>
        <taxon>Propionibacterium</taxon>
    </lineage>
</organism>
<name>A0A0A8PHK7_9ACTN</name>
<gene>
    <name evidence="1" type="ORF">PFR_JS23_141</name>
</gene>